<keyword evidence="1" id="KW-0472">Membrane</keyword>
<evidence type="ECO:0000313" key="3">
    <source>
        <dbReference type="EMBL" id="GLI94005.1"/>
    </source>
</evidence>
<evidence type="ECO:0000256" key="2">
    <source>
        <dbReference type="SAM" id="SignalP"/>
    </source>
</evidence>
<sequence>MNRTLDKEWPRIGMSAVVTGLVAACVSAAALAAAAKLEGKSALQPINATSHWLNGDAAARVELPTARHTLVGFGTHVLSAIFWAAPFEAWLALNPPRTPEALLRDAAAMSGIAAVVDYGATPKRFTPGWELALSKVSMLAAYLAFTLGLAGGALASARMREERRSLALWR</sequence>
<name>A0A9W6GW91_9HYPH</name>
<comment type="caution">
    <text evidence="3">The sequence shown here is derived from an EMBL/GenBank/DDBJ whole genome shotgun (WGS) entry which is preliminary data.</text>
</comment>
<feature type="transmembrane region" description="Helical" evidence="1">
    <location>
        <begin position="132"/>
        <end position="155"/>
    </location>
</feature>
<gene>
    <name evidence="3" type="ORF">LMG27198_29970</name>
</gene>
<keyword evidence="1" id="KW-0812">Transmembrane</keyword>
<dbReference type="Proteomes" id="UP001144323">
    <property type="component" value="Unassembled WGS sequence"/>
</dbReference>
<dbReference type="EMBL" id="BSEC01000001">
    <property type="protein sequence ID" value="GLI94005.1"/>
    <property type="molecule type" value="Genomic_DNA"/>
</dbReference>
<evidence type="ECO:0000256" key="1">
    <source>
        <dbReference type="SAM" id="Phobius"/>
    </source>
</evidence>
<dbReference type="RefSeq" id="WP_281804031.1">
    <property type="nucleotide sequence ID" value="NZ_BSEC01000001.1"/>
</dbReference>
<dbReference type="PROSITE" id="PS51257">
    <property type="entry name" value="PROKAR_LIPOPROTEIN"/>
    <property type="match status" value="1"/>
</dbReference>
<reference evidence="3" key="1">
    <citation type="journal article" date="2023" name="Int. J. Syst. Evol. Microbiol.">
        <title>Methylocystis iwaonis sp. nov., a type II methane-oxidizing bacterium from surface soil of a rice paddy field in Japan, and emended description of the genus Methylocystis (ex Whittenbury et al. 1970) Bowman et al. 1993.</title>
        <authorList>
            <person name="Kaise H."/>
            <person name="Sawadogo J.B."/>
            <person name="Alam M.S."/>
            <person name="Ueno C."/>
            <person name="Dianou D."/>
            <person name="Shinjo R."/>
            <person name="Asakawa S."/>
        </authorList>
    </citation>
    <scope>NUCLEOTIDE SEQUENCE</scope>
    <source>
        <strain evidence="3">LMG27198</strain>
    </source>
</reference>
<feature type="chain" id="PRO_5040881630" description="Transmembrane protein" evidence="2">
    <location>
        <begin position="33"/>
        <end position="170"/>
    </location>
</feature>
<protein>
    <recommendedName>
        <fullName evidence="5">Transmembrane protein</fullName>
    </recommendedName>
</protein>
<feature type="signal peptide" evidence="2">
    <location>
        <begin position="1"/>
        <end position="32"/>
    </location>
</feature>
<keyword evidence="1" id="KW-1133">Transmembrane helix</keyword>
<proteinExistence type="predicted"/>
<organism evidence="3 4">
    <name type="scientific">Methylocystis echinoides</name>
    <dbReference type="NCBI Taxonomy" id="29468"/>
    <lineage>
        <taxon>Bacteria</taxon>
        <taxon>Pseudomonadati</taxon>
        <taxon>Pseudomonadota</taxon>
        <taxon>Alphaproteobacteria</taxon>
        <taxon>Hyphomicrobiales</taxon>
        <taxon>Methylocystaceae</taxon>
        <taxon>Methylocystis</taxon>
    </lineage>
</organism>
<dbReference type="AlphaFoldDB" id="A0A9W6GW91"/>
<evidence type="ECO:0008006" key="5">
    <source>
        <dbReference type="Google" id="ProtNLM"/>
    </source>
</evidence>
<keyword evidence="2" id="KW-0732">Signal</keyword>
<accession>A0A9W6GW91</accession>
<evidence type="ECO:0000313" key="4">
    <source>
        <dbReference type="Proteomes" id="UP001144323"/>
    </source>
</evidence>
<keyword evidence="4" id="KW-1185">Reference proteome</keyword>